<gene>
    <name evidence="3" type="primary">kduD</name>
    <name evidence="3" type="ORF">BHLFYP23_01197</name>
</gene>
<dbReference type="InterPro" id="IPR036291">
    <property type="entry name" value="NAD(P)-bd_dom_sf"/>
</dbReference>
<dbReference type="PROSITE" id="PS00061">
    <property type="entry name" value="ADH_SHORT"/>
    <property type="match status" value="1"/>
</dbReference>
<dbReference type="PANTHER" id="PTHR42760">
    <property type="entry name" value="SHORT-CHAIN DEHYDROGENASES/REDUCTASES FAMILY MEMBER"/>
    <property type="match status" value="1"/>
</dbReference>
<dbReference type="EC" id="1.1.1.127" evidence="3"/>
<proteinExistence type="inferred from homology"/>
<protein>
    <submittedName>
        <fullName evidence="3">2-dehydro-3-deoxy-D-gluconate 5-dehydrogenase</fullName>
        <ecNumber evidence="3">1.1.1.127</ecNumber>
    </submittedName>
</protein>
<organism evidence="3">
    <name type="scientific">Blautia hansenii</name>
    <name type="common">Ruminococcus hansenii</name>
    <dbReference type="NCBI Taxonomy" id="1322"/>
    <lineage>
        <taxon>Bacteria</taxon>
        <taxon>Bacillati</taxon>
        <taxon>Bacillota</taxon>
        <taxon>Clostridia</taxon>
        <taxon>Lachnospirales</taxon>
        <taxon>Lachnospiraceae</taxon>
        <taxon>Blautia</taxon>
    </lineage>
</organism>
<dbReference type="RefSeq" id="WP_009247274.1">
    <property type="nucleotide sequence ID" value="NZ_CACRSY010000016.1"/>
</dbReference>
<dbReference type="PANTHER" id="PTHR42760:SF5">
    <property type="entry name" value="2-DEHYDRO-3-DEOXY-D-GLUCONATE 5-DEHYDROGENASE"/>
    <property type="match status" value="1"/>
</dbReference>
<dbReference type="InterPro" id="IPR002347">
    <property type="entry name" value="SDR_fam"/>
</dbReference>
<dbReference type="PRINTS" id="PR00080">
    <property type="entry name" value="SDRFAMILY"/>
</dbReference>
<dbReference type="AlphaFoldDB" id="A0A6N2VNI9"/>
<name>A0A6N2VNI9_BLAHA</name>
<evidence type="ECO:0000256" key="1">
    <source>
        <dbReference type="ARBA" id="ARBA00006484"/>
    </source>
</evidence>
<dbReference type="FunFam" id="3.40.50.720:FF:000084">
    <property type="entry name" value="Short-chain dehydrogenase reductase"/>
    <property type="match status" value="1"/>
</dbReference>
<dbReference type="Pfam" id="PF13561">
    <property type="entry name" value="adh_short_C2"/>
    <property type="match status" value="1"/>
</dbReference>
<sequence length="256" mass="27996">MKGNELFDIEGRKAIVTGGTRGLGYGMAEGLMECGCEVVIVGTSDKVFETADEFKKRGFSCHGVKADFSVREQVYRGFEQCIEKLGGDVDILVNAHGIQRRHSAEEFPIAEWDEVMNVNLNSVFILCQEAAKIMLKKGYGKIINIASMVSWFGGQTVPAYSAAKGGVTQMTKEMSNDWIARGINVNAIAPGYMATKMNEALLDEKNPRYQQITERIPANRWGTGDDMKGCCIFLASHASDYLGGAIIPVDGGYLVK</sequence>
<dbReference type="Gene3D" id="3.40.50.720">
    <property type="entry name" value="NAD(P)-binding Rossmann-like Domain"/>
    <property type="match status" value="1"/>
</dbReference>
<dbReference type="PRINTS" id="PR00081">
    <property type="entry name" value="GDHRDH"/>
</dbReference>
<comment type="similarity">
    <text evidence="1">Belongs to the short-chain dehydrogenases/reductases (SDR) family.</text>
</comment>
<dbReference type="GO" id="GO:0047001">
    <property type="term" value="F:2-dehydro-3-deoxy-D-gluconate 5-dehydrogenase activity"/>
    <property type="evidence" value="ECO:0007669"/>
    <property type="project" value="UniProtKB-EC"/>
</dbReference>
<accession>A0A6N2VNI9</accession>
<keyword evidence="2 3" id="KW-0560">Oxidoreductase</keyword>
<dbReference type="EMBL" id="CACRSY010000016">
    <property type="protein sequence ID" value="VYT31233.1"/>
    <property type="molecule type" value="Genomic_DNA"/>
</dbReference>
<dbReference type="SUPFAM" id="SSF51735">
    <property type="entry name" value="NAD(P)-binding Rossmann-fold domains"/>
    <property type="match status" value="1"/>
</dbReference>
<reference evidence="3" key="1">
    <citation type="submission" date="2019-11" db="EMBL/GenBank/DDBJ databases">
        <authorList>
            <person name="Feng L."/>
        </authorList>
    </citation>
    <scope>NUCLEOTIDE SEQUENCE</scope>
    <source>
        <strain evidence="3">BhanseniiLFYP23</strain>
    </source>
</reference>
<evidence type="ECO:0000313" key="3">
    <source>
        <dbReference type="EMBL" id="VYT31233.1"/>
    </source>
</evidence>
<dbReference type="InterPro" id="IPR020904">
    <property type="entry name" value="Sc_DH/Rdtase_CS"/>
</dbReference>
<dbReference type="GO" id="GO:0008206">
    <property type="term" value="P:bile acid metabolic process"/>
    <property type="evidence" value="ECO:0007669"/>
    <property type="project" value="UniProtKB-ARBA"/>
</dbReference>
<evidence type="ECO:0000256" key="2">
    <source>
        <dbReference type="ARBA" id="ARBA00023002"/>
    </source>
</evidence>